<evidence type="ECO:0000259" key="1">
    <source>
        <dbReference type="Pfam" id="PF08861"/>
    </source>
</evidence>
<accession>A0A139RF59</accession>
<evidence type="ECO:0000313" key="4">
    <source>
        <dbReference type="Proteomes" id="UP000072989"/>
    </source>
</evidence>
<dbReference type="Proteomes" id="UP000072989">
    <property type="component" value="Unassembled WGS sequence"/>
</dbReference>
<feature type="domain" description="DUF1829" evidence="2">
    <location>
        <begin position="162"/>
        <end position="230"/>
    </location>
</feature>
<dbReference type="Pfam" id="PF08862">
    <property type="entry name" value="DUF1829"/>
    <property type="match status" value="1"/>
</dbReference>
<dbReference type="AlphaFoldDB" id="A0A139RF59"/>
<feature type="domain" description="DUF1828" evidence="1">
    <location>
        <begin position="33"/>
        <end position="124"/>
    </location>
</feature>
<gene>
    <name evidence="3" type="ORF">SORDD17_01743</name>
</gene>
<protein>
    <submittedName>
        <fullName evidence="3">Prophage protein</fullName>
    </submittedName>
</protein>
<evidence type="ECO:0000313" key="3">
    <source>
        <dbReference type="EMBL" id="KXU13390.1"/>
    </source>
</evidence>
<dbReference type="EMBL" id="LQZE01000368">
    <property type="protein sequence ID" value="KXU13390.1"/>
    <property type="molecule type" value="Genomic_DNA"/>
</dbReference>
<sequence length="262" mass="30378">MSKSSTLKKTYFDWLLKEYHFTDLDNHTVEISTPFLDNDFDYIILYAEFLTDGRVTLSDDGWTIDNLKSHGVILNGRTPHKNNILNTIVTNLGTRVEDNELCITTSIEKFPLAKQRLLQTIMQVNDMIVLQDKSVKNIFHDEVEQILNEREILFTRRPSFSGKEGITVQFDFAIPTRKTEKLVRTISNGNDLNRAKLLAMDTRILQNHKNNAEYIALIDDTHHRFDKLAETIAIFEENSKDKILLLPHQEFLKQKEILSNLA</sequence>
<evidence type="ECO:0000259" key="2">
    <source>
        <dbReference type="Pfam" id="PF08862"/>
    </source>
</evidence>
<dbReference type="Pfam" id="PF08861">
    <property type="entry name" value="DUF1828"/>
    <property type="match status" value="1"/>
</dbReference>
<name>A0A139RF59_STROR</name>
<reference evidence="3 4" key="1">
    <citation type="submission" date="2016-01" db="EMBL/GenBank/DDBJ databases">
        <title>Highly variable Streptococcus oralis are common among viridans streptococci isolated from primates.</title>
        <authorList>
            <person name="Denapaite D."/>
            <person name="Rieger M."/>
            <person name="Koendgen S."/>
            <person name="Brueckner R."/>
            <person name="Ochigava I."/>
            <person name="Kappeler P."/>
            <person name="Maetz-Rensing K."/>
            <person name="Leendertz F."/>
            <person name="Hakenbeck R."/>
        </authorList>
    </citation>
    <scope>NUCLEOTIDE SEQUENCE [LARGE SCALE GENOMIC DNA]</scope>
    <source>
        <strain evidence="3 4">DD17</strain>
    </source>
</reference>
<dbReference type="InterPro" id="IPR014961">
    <property type="entry name" value="DUF1829"/>
</dbReference>
<organism evidence="3 4">
    <name type="scientific">Streptococcus oralis</name>
    <dbReference type="NCBI Taxonomy" id="1303"/>
    <lineage>
        <taxon>Bacteria</taxon>
        <taxon>Bacillati</taxon>
        <taxon>Bacillota</taxon>
        <taxon>Bacilli</taxon>
        <taxon>Lactobacillales</taxon>
        <taxon>Streptococcaceae</taxon>
        <taxon>Streptococcus</taxon>
    </lineage>
</organism>
<proteinExistence type="predicted"/>
<dbReference type="RefSeq" id="WP_061866421.1">
    <property type="nucleotide sequence ID" value="NZ_KQ970815.1"/>
</dbReference>
<comment type="caution">
    <text evidence="3">The sequence shown here is derived from an EMBL/GenBank/DDBJ whole genome shotgun (WGS) entry which is preliminary data.</text>
</comment>
<dbReference type="PATRIC" id="fig|1303.87.peg.2084"/>
<dbReference type="InterPro" id="IPR014960">
    <property type="entry name" value="DUF1828"/>
</dbReference>